<proteinExistence type="predicted"/>
<name>A0ACC0NZL6_RHOML</name>
<comment type="caution">
    <text evidence="1">The sequence shown here is derived from an EMBL/GenBank/DDBJ whole genome shotgun (WGS) entry which is preliminary data.</text>
</comment>
<gene>
    <name evidence="1" type="ORF">RHMOL_Rhmol04G0127100</name>
</gene>
<dbReference type="Proteomes" id="UP001062846">
    <property type="component" value="Chromosome 4"/>
</dbReference>
<accession>A0ACC0NZL6</accession>
<dbReference type="EMBL" id="CM046391">
    <property type="protein sequence ID" value="KAI8558832.1"/>
    <property type="molecule type" value="Genomic_DNA"/>
</dbReference>
<evidence type="ECO:0000313" key="1">
    <source>
        <dbReference type="EMBL" id="KAI8558832.1"/>
    </source>
</evidence>
<organism evidence="1 2">
    <name type="scientific">Rhododendron molle</name>
    <name type="common">Chinese azalea</name>
    <name type="synonym">Azalea mollis</name>
    <dbReference type="NCBI Taxonomy" id="49168"/>
    <lineage>
        <taxon>Eukaryota</taxon>
        <taxon>Viridiplantae</taxon>
        <taxon>Streptophyta</taxon>
        <taxon>Embryophyta</taxon>
        <taxon>Tracheophyta</taxon>
        <taxon>Spermatophyta</taxon>
        <taxon>Magnoliopsida</taxon>
        <taxon>eudicotyledons</taxon>
        <taxon>Gunneridae</taxon>
        <taxon>Pentapetalae</taxon>
        <taxon>asterids</taxon>
        <taxon>Ericales</taxon>
        <taxon>Ericaceae</taxon>
        <taxon>Ericoideae</taxon>
        <taxon>Rhodoreae</taxon>
        <taxon>Rhododendron</taxon>
    </lineage>
</organism>
<evidence type="ECO:0000313" key="2">
    <source>
        <dbReference type="Proteomes" id="UP001062846"/>
    </source>
</evidence>
<protein>
    <submittedName>
        <fullName evidence="1">Uncharacterized protein</fullName>
    </submittedName>
</protein>
<reference evidence="1" key="1">
    <citation type="submission" date="2022-02" db="EMBL/GenBank/DDBJ databases">
        <title>Plant Genome Project.</title>
        <authorList>
            <person name="Zhang R.-G."/>
        </authorList>
    </citation>
    <scope>NUCLEOTIDE SEQUENCE</scope>
    <source>
        <strain evidence="1">AT1</strain>
    </source>
</reference>
<sequence>MGGFGQVEAKVPRLGHKFPIAYQSSISMSCLVSHYASYLDYLGNLKANLLLDIDLHNHVETLYEEIRNNAPVQYTHPFVSIDLGKTANAFKTSDAGLEI</sequence>
<keyword evidence="2" id="KW-1185">Reference proteome</keyword>